<reference evidence="2 3" key="1">
    <citation type="journal article" date="2020" name="Mol. Biol. Evol.">
        <title>Distinct Expression and Methylation Patterns for Genes with Different Fates following a Single Whole-Genome Duplication in Flowering Plants.</title>
        <authorList>
            <person name="Shi T."/>
            <person name="Rahmani R.S."/>
            <person name="Gugger P.F."/>
            <person name="Wang M."/>
            <person name="Li H."/>
            <person name="Zhang Y."/>
            <person name="Li Z."/>
            <person name="Wang Q."/>
            <person name="Van de Peer Y."/>
            <person name="Marchal K."/>
            <person name="Chen J."/>
        </authorList>
    </citation>
    <scope>NUCLEOTIDE SEQUENCE [LARGE SCALE GENOMIC DNA]</scope>
    <source>
        <tissue evidence="2">Leaf</tissue>
    </source>
</reference>
<dbReference type="Proteomes" id="UP000607653">
    <property type="component" value="Unassembled WGS sequence"/>
</dbReference>
<accession>A0A822YF83</accession>
<keyword evidence="3" id="KW-1185">Reference proteome</keyword>
<dbReference type="EMBL" id="DUZY01000002">
    <property type="protein sequence ID" value="DAD29676.1"/>
    <property type="molecule type" value="Genomic_DNA"/>
</dbReference>
<proteinExistence type="predicted"/>
<organism evidence="2 3">
    <name type="scientific">Nelumbo nucifera</name>
    <name type="common">Sacred lotus</name>
    <dbReference type="NCBI Taxonomy" id="4432"/>
    <lineage>
        <taxon>Eukaryota</taxon>
        <taxon>Viridiplantae</taxon>
        <taxon>Streptophyta</taxon>
        <taxon>Embryophyta</taxon>
        <taxon>Tracheophyta</taxon>
        <taxon>Spermatophyta</taxon>
        <taxon>Magnoliopsida</taxon>
        <taxon>Proteales</taxon>
        <taxon>Nelumbonaceae</taxon>
        <taxon>Nelumbo</taxon>
    </lineage>
</organism>
<evidence type="ECO:0000256" key="1">
    <source>
        <dbReference type="SAM" id="MobiDB-lite"/>
    </source>
</evidence>
<sequence length="47" mass="5674">MFIHLHKEMLDSPKNIYPKEGRKEKVEGMEEEEYKKRVLAGEEKRDP</sequence>
<name>A0A822YF83_NELNU</name>
<evidence type="ECO:0000313" key="3">
    <source>
        <dbReference type="Proteomes" id="UP000607653"/>
    </source>
</evidence>
<feature type="region of interest" description="Disordered" evidence="1">
    <location>
        <begin position="14"/>
        <end position="47"/>
    </location>
</feature>
<dbReference type="AlphaFoldDB" id="A0A822YF83"/>
<evidence type="ECO:0000313" key="2">
    <source>
        <dbReference type="EMBL" id="DAD29676.1"/>
    </source>
</evidence>
<comment type="caution">
    <text evidence="2">The sequence shown here is derived from an EMBL/GenBank/DDBJ whole genome shotgun (WGS) entry which is preliminary data.</text>
</comment>
<protein>
    <submittedName>
        <fullName evidence="2">Uncharacterized protein</fullName>
    </submittedName>
</protein>
<gene>
    <name evidence="2" type="ORF">HUJ06_031144</name>
</gene>